<evidence type="ECO:0000256" key="5">
    <source>
        <dbReference type="ARBA" id="ARBA00016531"/>
    </source>
</evidence>
<comment type="function">
    <text evidence="1 12">Catalyzes the sequential NAD-dependent oxidations of L-histidinol to L-histidinaldehyde and then to L-histidine.</text>
</comment>
<dbReference type="InterPro" id="IPR016161">
    <property type="entry name" value="Ald_DH/histidinol_DH"/>
</dbReference>
<dbReference type="EC" id="1.1.1.23" evidence="4 12"/>
<evidence type="ECO:0000256" key="10">
    <source>
        <dbReference type="ARBA" id="ARBA00023102"/>
    </source>
</evidence>
<dbReference type="EMBL" id="JAVKGR010000004">
    <property type="protein sequence ID" value="MDR8019065.1"/>
    <property type="molecule type" value="Genomic_DNA"/>
</dbReference>
<dbReference type="NCBIfam" id="TIGR00069">
    <property type="entry name" value="hisD"/>
    <property type="match status" value="1"/>
</dbReference>
<comment type="caution">
    <text evidence="15">The sequence shown here is derived from an EMBL/GenBank/DDBJ whole genome shotgun (WGS) entry which is preliminary data.</text>
</comment>
<dbReference type="RefSeq" id="WP_310548059.1">
    <property type="nucleotide sequence ID" value="NZ_JAVKGR010000004.1"/>
</dbReference>
<feature type="active site" description="Proton acceptor" evidence="12">
    <location>
        <position position="333"/>
    </location>
</feature>
<feature type="binding site" evidence="12">
    <location>
        <position position="334"/>
    </location>
    <ligand>
        <name>substrate</name>
    </ligand>
</feature>
<keyword evidence="8 12" id="KW-0560">Oxidoreductase</keyword>
<evidence type="ECO:0000256" key="8">
    <source>
        <dbReference type="ARBA" id="ARBA00023002"/>
    </source>
</evidence>
<feature type="binding site" evidence="12">
    <location>
        <position position="426"/>
    </location>
    <ligand>
        <name>substrate</name>
    </ligand>
</feature>
<dbReference type="PROSITE" id="PS00611">
    <property type="entry name" value="HISOL_DEHYDROGENASE"/>
    <property type="match status" value="1"/>
</dbReference>
<feature type="binding site" evidence="12">
    <location>
        <position position="264"/>
    </location>
    <ligand>
        <name>Zn(2+)</name>
        <dbReference type="ChEBI" id="CHEBI:29105"/>
    </ligand>
</feature>
<dbReference type="InterPro" id="IPR012131">
    <property type="entry name" value="Hstdl_DH"/>
</dbReference>
<dbReference type="Gene3D" id="1.20.5.1300">
    <property type="match status" value="1"/>
</dbReference>
<feature type="binding site" evidence="12">
    <location>
        <position position="242"/>
    </location>
    <ligand>
        <name>substrate</name>
    </ligand>
</feature>
<keyword evidence="16" id="KW-1185">Reference proteome</keyword>
<evidence type="ECO:0000256" key="7">
    <source>
        <dbReference type="ARBA" id="ARBA00022833"/>
    </source>
</evidence>
<evidence type="ECO:0000256" key="12">
    <source>
        <dbReference type="HAMAP-Rule" id="MF_01024"/>
    </source>
</evidence>
<proteinExistence type="inferred from homology"/>
<feature type="binding site" evidence="12">
    <location>
        <position position="264"/>
    </location>
    <ligand>
        <name>substrate</name>
    </ligand>
</feature>
<organism evidence="15 16">
    <name type="scientific">Nesterenkonia aerolata</name>
    <dbReference type="NCBI Taxonomy" id="3074079"/>
    <lineage>
        <taxon>Bacteria</taxon>
        <taxon>Bacillati</taxon>
        <taxon>Actinomycetota</taxon>
        <taxon>Actinomycetes</taxon>
        <taxon>Micrococcales</taxon>
        <taxon>Micrococcaceae</taxon>
        <taxon>Nesterenkonia</taxon>
    </lineage>
</organism>
<evidence type="ECO:0000256" key="11">
    <source>
        <dbReference type="ARBA" id="ARBA00049489"/>
    </source>
</evidence>
<keyword evidence="6 12" id="KW-0479">Metal-binding</keyword>
<evidence type="ECO:0000256" key="2">
    <source>
        <dbReference type="ARBA" id="ARBA00004940"/>
    </source>
</evidence>
<dbReference type="GO" id="GO:0004399">
    <property type="term" value="F:histidinol dehydrogenase activity"/>
    <property type="evidence" value="ECO:0007669"/>
    <property type="project" value="UniProtKB-EC"/>
</dbReference>
<dbReference type="PANTHER" id="PTHR21256:SF2">
    <property type="entry name" value="HISTIDINE BIOSYNTHESIS TRIFUNCTIONAL PROTEIN"/>
    <property type="match status" value="1"/>
</dbReference>
<dbReference type="PRINTS" id="PR00083">
    <property type="entry name" value="HOLDHDRGNASE"/>
</dbReference>
<evidence type="ECO:0000256" key="9">
    <source>
        <dbReference type="ARBA" id="ARBA00023027"/>
    </source>
</evidence>
<evidence type="ECO:0000256" key="14">
    <source>
        <dbReference type="RuleBase" id="RU004175"/>
    </source>
</evidence>
<evidence type="ECO:0000256" key="13">
    <source>
        <dbReference type="PIRNR" id="PIRNR000099"/>
    </source>
</evidence>
<comment type="similarity">
    <text evidence="3 12 13 14">Belongs to the histidinol dehydrogenase family.</text>
</comment>
<keyword evidence="10 12" id="KW-0368">Histidine biosynthesis</keyword>
<feature type="binding site" evidence="12">
    <location>
        <position position="426"/>
    </location>
    <ligand>
        <name>Zn(2+)</name>
        <dbReference type="ChEBI" id="CHEBI:29105"/>
    </ligand>
</feature>
<dbReference type="InterPro" id="IPR001692">
    <property type="entry name" value="Histidinol_DH_CS"/>
</dbReference>
<dbReference type="Proteomes" id="UP001251870">
    <property type="component" value="Unassembled WGS sequence"/>
</dbReference>
<name>A0ABU2DRR2_9MICC</name>
<comment type="pathway">
    <text evidence="2 12">Amino-acid biosynthesis; L-histidine biosynthesis; L-histidine from 5-phospho-alpha-D-ribose 1-diphosphate: step 9/9.</text>
</comment>
<feature type="binding site" evidence="12">
    <location>
        <position position="126"/>
    </location>
    <ligand>
        <name>NAD(+)</name>
        <dbReference type="ChEBI" id="CHEBI:57540"/>
    </ligand>
</feature>
<dbReference type="HAMAP" id="MF_01024">
    <property type="entry name" value="HisD"/>
    <property type="match status" value="1"/>
</dbReference>
<protein>
    <recommendedName>
        <fullName evidence="5 12">Histidinol dehydrogenase</fullName>
        <shortName evidence="12">HDH</shortName>
        <ecNumber evidence="4 12">1.1.1.23</ecNumber>
    </recommendedName>
</protein>
<feature type="binding site" evidence="12">
    <location>
        <position position="267"/>
    </location>
    <ligand>
        <name>substrate</name>
    </ligand>
</feature>
<feature type="binding site" evidence="12">
    <location>
        <position position="267"/>
    </location>
    <ligand>
        <name>Zn(2+)</name>
        <dbReference type="ChEBI" id="CHEBI:29105"/>
    </ligand>
</feature>
<dbReference type="InterPro" id="IPR022695">
    <property type="entry name" value="Histidinol_DH_monofunct"/>
</dbReference>
<evidence type="ECO:0000256" key="3">
    <source>
        <dbReference type="ARBA" id="ARBA00010178"/>
    </source>
</evidence>
<evidence type="ECO:0000313" key="16">
    <source>
        <dbReference type="Proteomes" id="UP001251870"/>
    </source>
</evidence>
<dbReference type="Pfam" id="PF00815">
    <property type="entry name" value="Histidinol_dh"/>
    <property type="match status" value="1"/>
</dbReference>
<feature type="binding site" evidence="12">
    <location>
        <position position="190"/>
    </location>
    <ligand>
        <name>NAD(+)</name>
        <dbReference type="ChEBI" id="CHEBI:57540"/>
    </ligand>
</feature>
<keyword evidence="7 12" id="KW-0862">Zinc</keyword>
<dbReference type="CDD" id="cd06572">
    <property type="entry name" value="Histidinol_dh"/>
    <property type="match status" value="1"/>
</dbReference>
<feature type="active site" description="Proton acceptor" evidence="12">
    <location>
        <position position="334"/>
    </location>
</feature>
<feature type="binding site" evidence="12">
    <location>
        <position position="367"/>
    </location>
    <ligand>
        <name>Zn(2+)</name>
        <dbReference type="ChEBI" id="CHEBI:29105"/>
    </ligand>
</feature>
<feature type="binding site" evidence="12">
    <location>
        <position position="421"/>
    </location>
    <ligand>
        <name>substrate</name>
    </ligand>
</feature>
<accession>A0ABU2DRR2</accession>
<dbReference type="PANTHER" id="PTHR21256">
    <property type="entry name" value="HISTIDINOL DEHYDROGENASE HDH"/>
    <property type="match status" value="1"/>
</dbReference>
<comment type="cofactor">
    <cofactor evidence="12">
        <name>Zn(2+)</name>
        <dbReference type="ChEBI" id="CHEBI:29105"/>
    </cofactor>
    <text evidence="12">Binds 1 zinc ion per subunit.</text>
</comment>
<evidence type="ECO:0000256" key="1">
    <source>
        <dbReference type="ARBA" id="ARBA00003850"/>
    </source>
</evidence>
<dbReference type="Gene3D" id="3.40.50.1980">
    <property type="entry name" value="Nitrogenase molybdenum iron protein domain"/>
    <property type="match status" value="2"/>
</dbReference>
<keyword evidence="9 12" id="KW-0520">NAD</keyword>
<feature type="binding site" evidence="12">
    <location>
        <position position="219"/>
    </location>
    <ligand>
        <name>NAD(+)</name>
        <dbReference type="ChEBI" id="CHEBI:57540"/>
    </ligand>
</feature>
<evidence type="ECO:0000256" key="4">
    <source>
        <dbReference type="ARBA" id="ARBA00012965"/>
    </source>
</evidence>
<gene>
    <name evidence="12 15" type="primary">hisD</name>
    <name evidence="15" type="ORF">RIL96_05745</name>
</gene>
<reference evidence="15 16" key="1">
    <citation type="submission" date="2023-09" db="EMBL/GenBank/DDBJ databases">
        <title>Description of three actinobacteria isolated from air of manufacturing shop in a pharmaceutical factory.</title>
        <authorList>
            <person name="Zhang D.-F."/>
        </authorList>
    </citation>
    <scope>NUCLEOTIDE SEQUENCE [LARGE SCALE GENOMIC DNA]</scope>
    <source>
        <strain evidence="15 16">LY-0111</strain>
    </source>
</reference>
<comment type="catalytic activity">
    <reaction evidence="11 12">
        <text>L-histidinol + 2 NAD(+) + H2O = L-histidine + 2 NADH + 3 H(+)</text>
        <dbReference type="Rhea" id="RHEA:20641"/>
        <dbReference type="ChEBI" id="CHEBI:15377"/>
        <dbReference type="ChEBI" id="CHEBI:15378"/>
        <dbReference type="ChEBI" id="CHEBI:57540"/>
        <dbReference type="ChEBI" id="CHEBI:57595"/>
        <dbReference type="ChEBI" id="CHEBI:57699"/>
        <dbReference type="ChEBI" id="CHEBI:57945"/>
        <dbReference type="EC" id="1.1.1.23"/>
    </reaction>
</comment>
<keyword evidence="12" id="KW-0028">Amino-acid biosynthesis</keyword>
<sequence>MLTLKDLRGTAPDVASVLPRPEQNIATTVETVMPILEQVRTGGAEALLALSERFDGVRPPALRVPQQVMTQALEELDPQVRAALDELIFRARAVHAAQVPEPSEVALGPGAQVINRWSAIRRVGLYVPGGQAVYPSSVVMNVVPAQVAGVRSLAIASPPQADFGGYPHPTVLAAAQLLGVEEVYAVGGAQAVGMFAYGARDADGLRVVDPVSLITGPGNIYVATAKRAVQGIVGIDAEAGPTEIMVLADDTADPAVVASDLISQAEHDELAAVVLVTDSMALAEKALEHVAEQAAHTRHVERVKASLSGAQSAVLVVDSLEQAAEIAEAYGAEHLEIMTAADDSWAERIGNAGAIFLGRYSPVSLGDYCSGSNHVLPTGGASAYSSGLNVTSFLRSQQVIRYERQGLEQVAPHVAALSEAEGLPAHGAAVTRRFTG</sequence>
<evidence type="ECO:0000313" key="15">
    <source>
        <dbReference type="EMBL" id="MDR8019065.1"/>
    </source>
</evidence>
<feature type="binding site" evidence="12">
    <location>
        <position position="367"/>
    </location>
    <ligand>
        <name>substrate</name>
    </ligand>
</feature>
<dbReference type="SUPFAM" id="SSF53720">
    <property type="entry name" value="ALDH-like"/>
    <property type="match status" value="1"/>
</dbReference>
<evidence type="ECO:0000256" key="6">
    <source>
        <dbReference type="ARBA" id="ARBA00022723"/>
    </source>
</evidence>
<dbReference type="PIRSF" id="PIRSF000099">
    <property type="entry name" value="Histidinol_dh"/>
    <property type="match status" value="1"/>
</dbReference>